<organism evidence="6 7">
    <name type="scientific">Sulfobacillus acidophilus (strain ATCC 700253 / DSM 10332 / NAL)</name>
    <dbReference type="NCBI Taxonomy" id="679936"/>
    <lineage>
        <taxon>Bacteria</taxon>
        <taxon>Bacillati</taxon>
        <taxon>Bacillota</taxon>
        <taxon>Clostridia</taxon>
        <taxon>Eubacteriales</taxon>
        <taxon>Clostridiales Family XVII. Incertae Sedis</taxon>
        <taxon>Sulfobacillus</taxon>
    </lineage>
</organism>
<reference evidence="7" key="1">
    <citation type="submission" date="2011-12" db="EMBL/GenBank/DDBJ databases">
        <title>The complete genome of chromosome of Sulfobacillus acidophilus DSM 10332.</title>
        <authorList>
            <person name="Lucas S."/>
            <person name="Han J."/>
            <person name="Lapidus A."/>
            <person name="Bruce D."/>
            <person name="Goodwin L."/>
            <person name="Pitluck S."/>
            <person name="Peters L."/>
            <person name="Kyrpides N."/>
            <person name="Mavromatis K."/>
            <person name="Ivanova N."/>
            <person name="Mikhailova N."/>
            <person name="Chertkov O."/>
            <person name="Saunders E."/>
            <person name="Detter J.C."/>
            <person name="Tapia R."/>
            <person name="Han C."/>
            <person name="Land M."/>
            <person name="Hauser L."/>
            <person name="Markowitz V."/>
            <person name="Cheng J.-F."/>
            <person name="Hugenholtz P."/>
            <person name="Woyke T."/>
            <person name="Wu D."/>
            <person name="Pukall R."/>
            <person name="Gehrich-Schroeter G."/>
            <person name="Schneider S."/>
            <person name="Klenk H.-P."/>
            <person name="Eisen J.A."/>
        </authorList>
    </citation>
    <scope>NUCLEOTIDE SEQUENCE [LARGE SCALE GENOMIC DNA]</scope>
    <source>
        <strain evidence="7">ATCC 700253 / DSM 10332 / NAL</strain>
    </source>
</reference>
<keyword evidence="4" id="KW-0804">Transcription</keyword>
<dbReference type="GO" id="GO:0003700">
    <property type="term" value="F:DNA-binding transcription factor activity"/>
    <property type="evidence" value="ECO:0007669"/>
    <property type="project" value="InterPro"/>
</dbReference>
<dbReference type="InterPro" id="IPR009061">
    <property type="entry name" value="DNA-bd_dom_put_sf"/>
</dbReference>
<dbReference type="PANTHER" id="PTHR30204">
    <property type="entry name" value="REDOX-CYCLING DRUG-SENSING TRANSCRIPTIONAL ACTIVATOR SOXR"/>
    <property type="match status" value="1"/>
</dbReference>
<feature type="domain" description="HTH merR-type" evidence="5">
    <location>
        <begin position="8"/>
        <end position="76"/>
    </location>
</feature>
<dbReference type="HOGENOM" id="CLU_060077_9_1_9"/>
<evidence type="ECO:0000256" key="2">
    <source>
        <dbReference type="ARBA" id="ARBA00023015"/>
    </source>
</evidence>
<dbReference type="SUPFAM" id="SSF46955">
    <property type="entry name" value="Putative DNA-binding domain"/>
    <property type="match status" value="1"/>
</dbReference>
<name>G8TXD9_SULAD</name>
<dbReference type="GO" id="GO:0003677">
    <property type="term" value="F:DNA binding"/>
    <property type="evidence" value="ECO:0007669"/>
    <property type="project" value="UniProtKB-KW"/>
</dbReference>
<proteinExistence type="predicted"/>
<dbReference type="InterPro" id="IPR047057">
    <property type="entry name" value="MerR_fam"/>
</dbReference>
<keyword evidence="7" id="KW-1185">Reference proteome</keyword>
<evidence type="ECO:0000259" key="5">
    <source>
        <dbReference type="PROSITE" id="PS50937"/>
    </source>
</evidence>
<dbReference type="PATRIC" id="fig|679936.5.peg.2772"/>
<evidence type="ECO:0000313" key="7">
    <source>
        <dbReference type="Proteomes" id="UP000005439"/>
    </source>
</evidence>
<dbReference type="KEGG" id="sap:Sulac_2679"/>
<evidence type="ECO:0000256" key="4">
    <source>
        <dbReference type="ARBA" id="ARBA00023163"/>
    </source>
</evidence>
<dbReference type="SMART" id="SM00422">
    <property type="entry name" value="HTH_MERR"/>
    <property type="match status" value="1"/>
</dbReference>
<keyword evidence="1" id="KW-0678">Repressor</keyword>
<dbReference type="Proteomes" id="UP000005439">
    <property type="component" value="Chromosome"/>
</dbReference>
<sequence length="128" mass="15364">MRDSEPVLFSIGEVRERTGLTERRIRYYETLHLLAPRRSEGNQRLYSQHDIERLLEIKRLLESGLSLKAIRERLDDRTPEVEWDAEAYFEGKRIAHGEAPRHRSLYPLRDRAQIIRRLSRDDETEEKH</sequence>
<dbReference type="PANTHER" id="PTHR30204:SF69">
    <property type="entry name" value="MERR-FAMILY TRANSCRIPTIONAL REGULATOR"/>
    <property type="match status" value="1"/>
</dbReference>
<dbReference type="PRINTS" id="PR00040">
    <property type="entry name" value="HTHMERR"/>
</dbReference>
<dbReference type="STRING" id="679936.Sulac_2679"/>
<gene>
    <name evidence="6" type="ordered locus">Sulac_2679</name>
</gene>
<evidence type="ECO:0000313" key="6">
    <source>
        <dbReference type="EMBL" id="AEW06141.1"/>
    </source>
</evidence>
<keyword evidence="3" id="KW-0238">DNA-binding</keyword>
<dbReference type="Gene3D" id="1.10.1660.10">
    <property type="match status" value="1"/>
</dbReference>
<dbReference type="InterPro" id="IPR000551">
    <property type="entry name" value="MerR-type_HTH_dom"/>
</dbReference>
<reference evidence="6 7" key="2">
    <citation type="journal article" date="2012" name="Stand. Genomic Sci.">
        <title>Complete genome sequence of the moderately thermophilic mineral-sulfide-oxidizing firmicute Sulfobacillus acidophilus type strain (NAL(T)).</title>
        <authorList>
            <person name="Anderson I."/>
            <person name="Chertkov O."/>
            <person name="Chen A."/>
            <person name="Saunders E."/>
            <person name="Lapidus A."/>
            <person name="Nolan M."/>
            <person name="Lucas S."/>
            <person name="Hammon N."/>
            <person name="Deshpande S."/>
            <person name="Cheng J.F."/>
            <person name="Han C."/>
            <person name="Tapia R."/>
            <person name="Goodwin L.A."/>
            <person name="Pitluck S."/>
            <person name="Liolios K."/>
            <person name="Pagani I."/>
            <person name="Ivanova N."/>
            <person name="Mikhailova N."/>
            <person name="Pati A."/>
            <person name="Palaniappan K."/>
            <person name="Land M."/>
            <person name="Pan C."/>
            <person name="Rohde M."/>
            <person name="Pukall R."/>
            <person name="Goker M."/>
            <person name="Detter J.C."/>
            <person name="Woyke T."/>
            <person name="Bristow J."/>
            <person name="Eisen J.A."/>
            <person name="Markowitz V."/>
            <person name="Hugenholtz P."/>
            <person name="Kyrpides N.C."/>
            <person name="Klenk H.P."/>
            <person name="Mavromatis K."/>
        </authorList>
    </citation>
    <scope>NUCLEOTIDE SEQUENCE [LARGE SCALE GENOMIC DNA]</scope>
    <source>
        <strain evidence="7">ATCC 700253 / DSM 10332 / NAL</strain>
    </source>
</reference>
<evidence type="ECO:0000256" key="3">
    <source>
        <dbReference type="ARBA" id="ARBA00023125"/>
    </source>
</evidence>
<dbReference type="PROSITE" id="PS50937">
    <property type="entry name" value="HTH_MERR_2"/>
    <property type="match status" value="1"/>
</dbReference>
<evidence type="ECO:0000256" key="1">
    <source>
        <dbReference type="ARBA" id="ARBA00022491"/>
    </source>
</evidence>
<keyword evidence="2" id="KW-0805">Transcription regulation</keyword>
<dbReference type="AlphaFoldDB" id="G8TXD9"/>
<dbReference type="Pfam" id="PF13411">
    <property type="entry name" value="MerR_1"/>
    <property type="match status" value="1"/>
</dbReference>
<dbReference type="EMBL" id="CP003179">
    <property type="protein sequence ID" value="AEW06141.1"/>
    <property type="molecule type" value="Genomic_DNA"/>
</dbReference>
<protein>
    <submittedName>
        <fullName evidence="6">Transcriptional regulator, MerR family</fullName>
    </submittedName>
</protein>
<accession>G8TXD9</accession>